<accession>A0A147J2E4</accession>
<dbReference type="PATRIC" id="fig|33051.4.peg.3713"/>
<gene>
    <name evidence="1" type="ORF">SB4_02125</name>
</gene>
<dbReference type="EMBL" id="LDTE01000009">
    <property type="protein sequence ID" value="KTW02814.1"/>
    <property type="molecule type" value="Genomic_DNA"/>
</dbReference>
<dbReference type="AlphaFoldDB" id="A0A147J2E4"/>
<comment type="caution">
    <text evidence="1">The sequence shown here is derived from an EMBL/GenBank/DDBJ whole genome shotgun (WGS) entry which is preliminary data.</text>
</comment>
<dbReference type="Proteomes" id="UP000074072">
    <property type="component" value="Unassembled WGS sequence"/>
</dbReference>
<organism evidence="1 2">
    <name type="scientific">Sphingomonas sanguinis</name>
    <dbReference type="NCBI Taxonomy" id="33051"/>
    <lineage>
        <taxon>Bacteria</taxon>
        <taxon>Pseudomonadati</taxon>
        <taxon>Pseudomonadota</taxon>
        <taxon>Alphaproteobacteria</taxon>
        <taxon>Sphingomonadales</taxon>
        <taxon>Sphingomonadaceae</taxon>
        <taxon>Sphingomonas</taxon>
    </lineage>
</organism>
<sequence length="84" mass="9577">MKAEVLQRLPDWPARMTADIAAVYMSVSKSTFLTRFGDIGVKEGSNVFWARAQLDRLIAKQFSIKQPRAQARSEDSDTSWDDLR</sequence>
<dbReference type="OrthoDB" id="7573407at2"/>
<proteinExistence type="predicted"/>
<evidence type="ECO:0000313" key="1">
    <source>
        <dbReference type="EMBL" id="KTW02814.1"/>
    </source>
</evidence>
<dbReference type="RefSeq" id="WP_058751226.1">
    <property type="nucleotide sequence ID" value="NZ_LDTE01000009.1"/>
</dbReference>
<evidence type="ECO:0000313" key="2">
    <source>
        <dbReference type="Proteomes" id="UP000074072"/>
    </source>
</evidence>
<name>A0A147J2E4_9SPHN</name>
<protein>
    <submittedName>
        <fullName evidence="1">Uncharacterized protein</fullName>
    </submittedName>
</protein>
<reference evidence="1 2" key="1">
    <citation type="journal article" date="2016" name="Front. Microbiol.">
        <title>Genomic Resource of Rice Seed Associated Bacteria.</title>
        <authorList>
            <person name="Midha S."/>
            <person name="Bansal K."/>
            <person name="Sharma S."/>
            <person name="Kumar N."/>
            <person name="Patil P.P."/>
            <person name="Chaudhry V."/>
            <person name="Patil P.B."/>
        </authorList>
    </citation>
    <scope>NUCLEOTIDE SEQUENCE [LARGE SCALE GENOMIC DNA]</scope>
    <source>
        <strain evidence="1 2">SB4</strain>
    </source>
</reference>